<dbReference type="InterPro" id="IPR007016">
    <property type="entry name" value="O-antigen_ligase-rel_domated"/>
</dbReference>
<feature type="transmembrane region" description="Helical" evidence="5">
    <location>
        <begin position="236"/>
        <end position="253"/>
    </location>
</feature>
<feature type="transmembrane region" description="Helical" evidence="5">
    <location>
        <begin position="372"/>
        <end position="395"/>
    </location>
</feature>
<evidence type="ECO:0000259" key="6">
    <source>
        <dbReference type="Pfam" id="PF04932"/>
    </source>
</evidence>
<evidence type="ECO:0000313" key="8">
    <source>
        <dbReference type="Proteomes" id="UP000672934"/>
    </source>
</evidence>
<feature type="transmembrane region" description="Helical" evidence="5">
    <location>
        <begin position="12"/>
        <end position="45"/>
    </location>
</feature>
<evidence type="ECO:0000256" key="5">
    <source>
        <dbReference type="SAM" id="Phobius"/>
    </source>
</evidence>
<dbReference type="EMBL" id="CAJPUY010000010">
    <property type="protein sequence ID" value="CAG2144398.1"/>
    <property type="molecule type" value="Genomic_DNA"/>
</dbReference>
<sequence>MKGYTLNGSGGIIALVCFALLMVATAIAGQAMALALIGAVGVVALGAAAHSFRKSPTAAFAIFLACGLFVSQFGFSKVADILAVAVLIASLVAHPHKQRIFQGDRATRFFFFAMVALTIIATAITIKQGNFSDWNSVYIDARNMLYWLVLPVGISVCSYDGNRWHKLLTWIVTLFAGIALLQFVLGVGVVGRTEELETLGTVHSNVTRATSPANYFCALFVFVTVAVWAHYKRLRLRSFFVALMAIACLVVSFGRGYWFTTAAGIFVVFFFARPGAKIRMMFFGAVSILLIVIAAQVYSSDFVDSLVERFTSVGAEVKSGQSLGWREIENDYAMRAIIANPLRGAGIGVPYKPALIDDDNFGTQRIYIHNTYYGLVLKLGVFGLIVFAWYLLVLMRRIIRILMSRKYGWLGAAYLASIMQFLAASVTQPAFTTTFGITFFCFLAVGVSITYRQLMAERRYHRQQIQAQYG</sequence>
<dbReference type="Pfam" id="PF04932">
    <property type="entry name" value="Wzy_C"/>
    <property type="match status" value="1"/>
</dbReference>
<keyword evidence="4 5" id="KW-0472">Membrane</keyword>
<keyword evidence="3 5" id="KW-1133">Transmembrane helix</keyword>
<proteinExistence type="predicted"/>
<dbReference type="RefSeq" id="WP_211947950.1">
    <property type="nucleotide sequence ID" value="NZ_CAJPUY010000010.1"/>
</dbReference>
<evidence type="ECO:0000256" key="3">
    <source>
        <dbReference type="ARBA" id="ARBA00022989"/>
    </source>
</evidence>
<comment type="subcellular location">
    <subcellularLocation>
        <location evidence="1">Membrane</location>
        <topology evidence="1">Multi-pass membrane protein</topology>
    </subcellularLocation>
</comment>
<evidence type="ECO:0000256" key="4">
    <source>
        <dbReference type="ARBA" id="ARBA00023136"/>
    </source>
</evidence>
<gene>
    <name evidence="7" type="ORF">LMG31506_02997</name>
</gene>
<protein>
    <recommendedName>
        <fullName evidence="6">O-antigen ligase-related domain-containing protein</fullName>
    </recommendedName>
</protein>
<dbReference type="Proteomes" id="UP000672934">
    <property type="component" value="Unassembled WGS sequence"/>
</dbReference>
<evidence type="ECO:0000313" key="7">
    <source>
        <dbReference type="EMBL" id="CAG2144398.1"/>
    </source>
</evidence>
<comment type="caution">
    <text evidence="7">The sequence shown here is derived from an EMBL/GenBank/DDBJ whole genome shotgun (WGS) entry which is preliminary data.</text>
</comment>
<name>A0A916ITA7_9BURK</name>
<feature type="transmembrane region" description="Helical" evidence="5">
    <location>
        <begin position="168"/>
        <end position="191"/>
    </location>
</feature>
<keyword evidence="8" id="KW-1185">Reference proteome</keyword>
<feature type="transmembrane region" description="Helical" evidence="5">
    <location>
        <begin position="57"/>
        <end position="75"/>
    </location>
</feature>
<feature type="transmembrane region" description="Helical" evidence="5">
    <location>
        <begin position="81"/>
        <end position="97"/>
    </location>
</feature>
<evidence type="ECO:0000256" key="2">
    <source>
        <dbReference type="ARBA" id="ARBA00022692"/>
    </source>
</evidence>
<organism evidence="7 8">
    <name type="scientific">Cupriavidus yeoncheonensis</name>
    <dbReference type="NCBI Taxonomy" id="1462994"/>
    <lineage>
        <taxon>Bacteria</taxon>
        <taxon>Pseudomonadati</taxon>
        <taxon>Pseudomonadota</taxon>
        <taxon>Betaproteobacteria</taxon>
        <taxon>Burkholderiales</taxon>
        <taxon>Burkholderiaceae</taxon>
        <taxon>Cupriavidus</taxon>
    </lineage>
</organism>
<feature type="transmembrane region" description="Helical" evidence="5">
    <location>
        <begin position="109"/>
        <end position="129"/>
    </location>
</feature>
<feature type="transmembrane region" description="Helical" evidence="5">
    <location>
        <begin position="407"/>
        <end position="424"/>
    </location>
</feature>
<feature type="transmembrane region" description="Helical" evidence="5">
    <location>
        <begin position="211"/>
        <end position="229"/>
    </location>
</feature>
<accession>A0A916ITA7</accession>
<reference evidence="7" key="1">
    <citation type="submission" date="2021-03" db="EMBL/GenBank/DDBJ databases">
        <authorList>
            <person name="Peeters C."/>
        </authorList>
    </citation>
    <scope>NUCLEOTIDE SEQUENCE</scope>
    <source>
        <strain evidence="7">LMG 31506</strain>
    </source>
</reference>
<feature type="transmembrane region" description="Helical" evidence="5">
    <location>
        <begin position="281"/>
        <end position="299"/>
    </location>
</feature>
<dbReference type="GO" id="GO:0016020">
    <property type="term" value="C:membrane"/>
    <property type="evidence" value="ECO:0007669"/>
    <property type="project" value="UniProtKB-SubCell"/>
</dbReference>
<keyword evidence="2 5" id="KW-0812">Transmembrane</keyword>
<feature type="transmembrane region" description="Helical" evidence="5">
    <location>
        <begin position="430"/>
        <end position="451"/>
    </location>
</feature>
<dbReference type="AlphaFoldDB" id="A0A916ITA7"/>
<evidence type="ECO:0000256" key="1">
    <source>
        <dbReference type="ARBA" id="ARBA00004141"/>
    </source>
</evidence>
<dbReference type="InterPro" id="IPR051533">
    <property type="entry name" value="WaaL-like"/>
</dbReference>
<feature type="domain" description="O-antigen ligase-related" evidence="6">
    <location>
        <begin position="241"/>
        <end position="388"/>
    </location>
</feature>
<dbReference type="PANTHER" id="PTHR37422">
    <property type="entry name" value="TEICHURONIC ACID BIOSYNTHESIS PROTEIN TUAE"/>
    <property type="match status" value="1"/>
</dbReference>
<dbReference type="PANTHER" id="PTHR37422:SF13">
    <property type="entry name" value="LIPOPOLYSACCHARIDE BIOSYNTHESIS PROTEIN PA4999-RELATED"/>
    <property type="match status" value="1"/>
</dbReference>